<proteinExistence type="predicted"/>
<keyword evidence="2" id="KW-1185">Reference proteome</keyword>
<sequence length="150" mass="17775">MYHIKPKQQERAILCLYHSRKCEIPTDWYHNKIRSQASQQRYMVYTMSFQLRERGNRSTRKTLLIGAETRMLPCTSSNAHLGRKNERLMRQRNIKRVLGTVPRRAPTESVNPHLEQLAMIRSSRKFVNFRLSGQPGSRNCSGERFERNLR</sequence>
<protein>
    <submittedName>
        <fullName evidence="1">Uncharacterized protein</fullName>
    </submittedName>
</protein>
<reference evidence="1 2" key="1">
    <citation type="submission" date="2021-06" db="EMBL/GenBank/DDBJ databases">
        <title>Caerostris darwini draft genome.</title>
        <authorList>
            <person name="Kono N."/>
            <person name="Arakawa K."/>
        </authorList>
    </citation>
    <scope>NUCLEOTIDE SEQUENCE [LARGE SCALE GENOMIC DNA]</scope>
</reference>
<evidence type="ECO:0000313" key="1">
    <source>
        <dbReference type="EMBL" id="GIY68265.1"/>
    </source>
</evidence>
<dbReference type="AlphaFoldDB" id="A0AAV4VFJ9"/>
<dbReference type="EMBL" id="BPLQ01012851">
    <property type="protein sequence ID" value="GIY68265.1"/>
    <property type="molecule type" value="Genomic_DNA"/>
</dbReference>
<name>A0AAV4VFJ9_9ARAC</name>
<organism evidence="1 2">
    <name type="scientific">Caerostris darwini</name>
    <dbReference type="NCBI Taxonomy" id="1538125"/>
    <lineage>
        <taxon>Eukaryota</taxon>
        <taxon>Metazoa</taxon>
        <taxon>Ecdysozoa</taxon>
        <taxon>Arthropoda</taxon>
        <taxon>Chelicerata</taxon>
        <taxon>Arachnida</taxon>
        <taxon>Araneae</taxon>
        <taxon>Araneomorphae</taxon>
        <taxon>Entelegynae</taxon>
        <taxon>Araneoidea</taxon>
        <taxon>Araneidae</taxon>
        <taxon>Caerostris</taxon>
    </lineage>
</organism>
<gene>
    <name evidence="1" type="ORF">CDAR_291611</name>
</gene>
<comment type="caution">
    <text evidence="1">The sequence shown here is derived from an EMBL/GenBank/DDBJ whole genome shotgun (WGS) entry which is preliminary data.</text>
</comment>
<evidence type="ECO:0000313" key="2">
    <source>
        <dbReference type="Proteomes" id="UP001054837"/>
    </source>
</evidence>
<dbReference type="Proteomes" id="UP001054837">
    <property type="component" value="Unassembled WGS sequence"/>
</dbReference>
<accession>A0AAV4VFJ9</accession>